<feature type="transmembrane region" description="Helical" evidence="2">
    <location>
        <begin position="47"/>
        <end position="71"/>
    </location>
</feature>
<reference evidence="6" key="1">
    <citation type="submission" date="2010-05" db="EMBL/GenBank/DDBJ databases">
        <title>The genome sequence of Magnaporthe poae strain ATCC 64411.</title>
        <authorList>
            <person name="Ma L.-J."/>
            <person name="Dead R."/>
            <person name="Young S."/>
            <person name="Zeng Q."/>
            <person name="Koehrsen M."/>
            <person name="Alvarado L."/>
            <person name="Berlin A."/>
            <person name="Chapman S.B."/>
            <person name="Chen Z."/>
            <person name="Freedman E."/>
            <person name="Gellesch M."/>
            <person name="Goldberg J."/>
            <person name="Griggs A."/>
            <person name="Gujja S."/>
            <person name="Heilman E.R."/>
            <person name="Heiman D."/>
            <person name="Hepburn T."/>
            <person name="Howarth C."/>
            <person name="Jen D."/>
            <person name="Larson L."/>
            <person name="Mehta T."/>
            <person name="Neiman D."/>
            <person name="Pearson M."/>
            <person name="Roberts A."/>
            <person name="Saif S."/>
            <person name="Shea T."/>
            <person name="Shenoy N."/>
            <person name="Sisk P."/>
            <person name="Stolte C."/>
            <person name="Sykes S."/>
            <person name="Walk T."/>
            <person name="White J."/>
            <person name="Yandava C."/>
            <person name="Haas B."/>
            <person name="Nusbaum C."/>
            <person name="Birren B."/>
        </authorList>
    </citation>
    <scope>NUCLEOTIDE SEQUENCE [LARGE SCALE GENOMIC DNA]</scope>
    <source>
        <strain evidence="6">ATCC 64411 / 73-15</strain>
    </source>
</reference>
<reference evidence="4" key="3">
    <citation type="submission" date="2011-03" db="EMBL/GenBank/DDBJ databases">
        <title>Annotation of Magnaporthe poae ATCC 64411.</title>
        <authorList>
            <person name="Ma L.-J."/>
            <person name="Dead R."/>
            <person name="Young S.K."/>
            <person name="Zeng Q."/>
            <person name="Gargeya S."/>
            <person name="Fitzgerald M."/>
            <person name="Haas B."/>
            <person name="Abouelleil A."/>
            <person name="Alvarado L."/>
            <person name="Arachchi H.M."/>
            <person name="Berlin A."/>
            <person name="Brown A."/>
            <person name="Chapman S.B."/>
            <person name="Chen Z."/>
            <person name="Dunbar C."/>
            <person name="Freedman E."/>
            <person name="Gearin G."/>
            <person name="Gellesch M."/>
            <person name="Goldberg J."/>
            <person name="Griggs A."/>
            <person name="Gujja S."/>
            <person name="Heiman D."/>
            <person name="Howarth C."/>
            <person name="Larson L."/>
            <person name="Lui A."/>
            <person name="MacDonald P.J.P."/>
            <person name="Mehta T."/>
            <person name="Montmayeur A."/>
            <person name="Murphy C."/>
            <person name="Neiman D."/>
            <person name="Pearson M."/>
            <person name="Priest M."/>
            <person name="Roberts A."/>
            <person name="Saif S."/>
            <person name="Shea T."/>
            <person name="Shenoy N."/>
            <person name="Sisk P."/>
            <person name="Stolte C."/>
            <person name="Sykes S."/>
            <person name="Yandava C."/>
            <person name="Wortman J."/>
            <person name="Nusbaum C."/>
            <person name="Birren B."/>
        </authorList>
    </citation>
    <scope>NUCLEOTIDE SEQUENCE</scope>
    <source>
        <strain evidence="4">ATCC 64411</strain>
    </source>
</reference>
<dbReference type="Gene3D" id="2.60.40.2080">
    <property type="match status" value="2"/>
</dbReference>
<evidence type="ECO:0000256" key="1">
    <source>
        <dbReference type="SAM" id="MobiDB-lite"/>
    </source>
</evidence>
<gene>
    <name evidence="4" type="ORF">MAPG_01375</name>
</gene>
<sequence>MAPEPTQQSERHQDIESGASPDPKPDGASADPEAGAQDSSSKRARKIWVWAIITLLFAGGLAGGLAGYFVANKSSSNSASANPPPPTETTNNQTGTFNTTSAKTATAQSAFTSFIPFTQPFVSPPDVLLGLQKLDLKKGASTLGIDTHASNITARGFTIHASTTRDTTINEAVLQWMAVPPTTPAWTTDYQSGHFGTLSVRDRSDTGHVLNVGDVKFARPYTSPPRVVVWIHAFDFDAGRGWRLHAYPSNIRGAGFTVNVNTWSNTLLYSANVSWVAWPAGDSSVVGNYWHPNMAKLANATDKATAGFGNTSFVSFAQGERRRAFPEPAAGFSRFDVNQNIGEMKIVLENRVRETGMETTVRSFGNVSVGNNFEIAWLAAT</sequence>
<feature type="region of interest" description="Disordered" evidence="1">
    <location>
        <begin position="1"/>
        <end position="40"/>
    </location>
</feature>
<evidence type="ECO:0000313" key="6">
    <source>
        <dbReference type="Proteomes" id="UP000011715"/>
    </source>
</evidence>
<dbReference type="EMBL" id="GL876966">
    <property type="protein sequence ID" value="KLU82301.1"/>
    <property type="molecule type" value="Genomic_DNA"/>
</dbReference>
<proteinExistence type="predicted"/>
<reference evidence="4" key="2">
    <citation type="submission" date="2010-05" db="EMBL/GenBank/DDBJ databases">
        <title>The Genome Sequence of Magnaporthe poae strain ATCC 64411.</title>
        <authorList>
            <consortium name="The Broad Institute Genome Sequencing Platform"/>
            <consortium name="Broad Institute Genome Sequencing Center for Infectious Disease"/>
            <person name="Ma L.-J."/>
            <person name="Dead R."/>
            <person name="Young S."/>
            <person name="Zeng Q."/>
            <person name="Koehrsen M."/>
            <person name="Alvarado L."/>
            <person name="Berlin A."/>
            <person name="Chapman S.B."/>
            <person name="Chen Z."/>
            <person name="Freedman E."/>
            <person name="Gellesch M."/>
            <person name="Goldberg J."/>
            <person name="Griggs A."/>
            <person name="Gujja S."/>
            <person name="Heilman E.R."/>
            <person name="Heiman D."/>
            <person name="Hepburn T."/>
            <person name="Howarth C."/>
            <person name="Jen D."/>
            <person name="Larson L."/>
            <person name="Mehta T."/>
            <person name="Neiman D."/>
            <person name="Pearson M."/>
            <person name="Roberts A."/>
            <person name="Saif S."/>
            <person name="Shea T."/>
            <person name="Shenoy N."/>
            <person name="Sisk P."/>
            <person name="Stolte C."/>
            <person name="Sykes S."/>
            <person name="Walk T."/>
            <person name="White J."/>
            <person name="Yandava C."/>
            <person name="Haas B."/>
            <person name="Nusbaum C."/>
            <person name="Birren B."/>
        </authorList>
    </citation>
    <scope>NUCLEOTIDE SEQUENCE</scope>
    <source>
        <strain evidence="4">ATCC 64411</strain>
    </source>
</reference>
<dbReference type="GO" id="GO:0098609">
    <property type="term" value="P:cell-cell adhesion"/>
    <property type="evidence" value="ECO:0007669"/>
    <property type="project" value="TreeGrafter"/>
</dbReference>
<dbReference type="Pfam" id="PF09458">
    <property type="entry name" value="H_lectin"/>
    <property type="match status" value="2"/>
</dbReference>
<dbReference type="InterPro" id="IPR019019">
    <property type="entry name" value="H-type_lectin_domain"/>
</dbReference>
<feature type="region of interest" description="Disordered" evidence="1">
    <location>
        <begin position="75"/>
        <end position="98"/>
    </location>
</feature>
<evidence type="ECO:0000313" key="4">
    <source>
        <dbReference type="EMBL" id="KLU82301.1"/>
    </source>
</evidence>
<evidence type="ECO:0000259" key="3">
    <source>
        <dbReference type="Pfam" id="PF09458"/>
    </source>
</evidence>
<dbReference type="GO" id="GO:0046871">
    <property type="term" value="F:N-acetylgalactosamine binding"/>
    <property type="evidence" value="ECO:0007669"/>
    <property type="project" value="TreeGrafter"/>
</dbReference>
<organism evidence="5 6">
    <name type="scientific">Magnaporthiopsis poae (strain ATCC 64411 / 73-15)</name>
    <name type="common">Kentucky bluegrass fungus</name>
    <name type="synonym">Magnaporthe poae</name>
    <dbReference type="NCBI Taxonomy" id="644358"/>
    <lineage>
        <taxon>Eukaryota</taxon>
        <taxon>Fungi</taxon>
        <taxon>Dikarya</taxon>
        <taxon>Ascomycota</taxon>
        <taxon>Pezizomycotina</taxon>
        <taxon>Sordariomycetes</taxon>
        <taxon>Sordariomycetidae</taxon>
        <taxon>Magnaporthales</taxon>
        <taxon>Magnaporthaceae</taxon>
        <taxon>Magnaporthiopsis</taxon>
    </lineage>
</organism>
<dbReference type="InterPro" id="IPR052487">
    <property type="entry name" value="Galactose-binding_lectin"/>
</dbReference>
<dbReference type="Proteomes" id="UP000011715">
    <property type="component" value="Unassembled WGS sequence"/>
</dbReference>
<keyword evidence="2" id="KW-0472">Membrane</keyword>
<feature type="domain" description="H-type lectin" evidence="3">
    <location>
        <begin position="114"/>
        <end position="179"/>
    </location>
</feature>
<dbReference type="GO" id="GO:0098636">
    <property type="term" value="C:protein complex involved in cell adhesion"/>
    <property type="evidence" value="ECO:0007669"/>
    <property type="project" value="TreeGrafter"/>
</dbReference>
<dbReference type="EMBL" id="ADBL01000329">
    <property type="status" value="NOT_ANNOTATED_CDS"/>
    <property type="molecule type" value="Genomic_DNA"/>
</dbReference>
<reference evidence="5" key="4">
    <citation type="journal article" date="2015" name="G3 (Bethesda)">
        <title>Genome sequences of three phytopathogenic species of the Magnaporthaceae family of fungi.</title>
        <authorList>
            <person name="Okagaki L.H."/>
            <person name="Nunes C.C."/>
            <person name="Sailsbery J."/>
            <person name="Clay B."/>
            <person name="Brown D."/>
            <person name="John T."/>
            <person name="Oh Y."/>
            <person name="Young N."/>
            <person name="Fitzgerald M."/>
            <person name="Haas B.J."/>
            <person name="Zeng Q."/>
            <person name="Young S."/>
            <person name="Adiconis X."/>
            <person name="Fan L."/>
            <person name="Levin J.Z."/>
            <person name="Mitchell T.K."/>
            <person name="Okubara P.A."/>
            <person name="Farman M.L."/>
            <person name="Kohn L.M."/>
            <person name="Birren B."/>
            <person name="Ma L.-J."/>
            <person name="Dean R.A."/>
        </authorList>
    </citation>
    <scope>NUCLEOTIDE SEQUENCE</scope>
    <source>
        <strain evidence="5">ATCC 64411 / 73-15</strain>
    </source>
</reference>
<evidence type="ECO:0000313" key="5">
    <source>
        <dbReference type="EnsemblFungi" id="MAPG_01375T0"/>
    </source>
</evidence>
<dbReference type="InterPro" id="IPR037221">
    <property type="entry name" value="H-type_lectin_dom_sf"/>
</dbReference>
<dbReference type="eggNOG" id="ENOG502THPA">
    <property type="taxonomic scope" value="Eukaryota"/>
</dbReference>
<dbReference type="VEuPathDB" id="FungiDB:MAPG_01375"/>
<evidence type="ECO:0000256" key="2">
    <source>
        <dbReference type="SAM" id="Phobius"/>
    </source>
</evidence>
<accession>A0A0C4DNI8</accession>
<dbReference type="GO" id="GO:0009986">
    <property type="term" value="C:cell surface"/>
    <property type="evidence" value="ECO:0007669"/>
    <property type="project" value="TreeGrafter"/>
</dbReference>
<dbReference type="AlphaFoldDB" id="A0A0C4DNI8"/>
<dbReference type="PANTHER" id="PTHR46938">
    <property type="entry name" value="DISCOIDIN-1 SUBUNIT A-RELATED-RELATED"/>
    <property type="match status" value="1"/>
</dbReference>
<keyword evidence="2" id="KW-0812">Transmembrane</keyword>
<name>A0A0C4DNI8_MAGP6</name>
<dbReference type="GO" id="GO:0030247">
    <property type="term" value="F:polysaccharide binding"/>
    <property type="evidence" value="ECO:0007669"/>
    <property type="project" value="TreeGrafter"/>
</dbReference>
<dbReference type="OrthoDB" id="291007at2759"/>
<keyword evidence="6" id="KW-1185">Reference proteome</keyword>
<feature type="domain" description="H-type lectin" evidence="3">
    <location>
        <begin position="214"/>
        <end position="278"/>
    </location>
</feature>
<keyword evidence="2" id="KW-1133">Transmembrane helix</keyword>
<dbReference type="SUPFAM" id="SSF141086">
    <property type="entry name" value="Agglutinin HPA-like"/>
    <property type="match status" value="2"/>
</dbReference>
<dbReference type="EnsemblFungi" id="MAPG_01375T0">
    <property type="protein sequence ID" value="MAPG_01375T0"/>
    <property type="gene ID" value="MAPG_01375"/>
</dbReference>
<feature type="compositionally biased region" description="Low complexity" evidence="1">
    <location>
        <begin position="88"/>
        <end position="98"/>
    </location>
</feature>
<protein>
    <recommendedName>
        <fullName evidence="3">H-type lectin domain-containing protein</fullName>
    </recommendedName>
</protein>
<reference evidence="5" key="5">
    <citation type="submission" date="2015-06" db="UniProtKB">
        <authorList>
            <consortium name="EnsemblFungi"/>
        </authorList>
    </citation>
    <scope>IDENTIFICATION</scope>
    <source>
        <strain evidence="5">ATCC 64411</strain>
    </source>
</reference>
<dbReference type="GO" id="GO:0070492">
    <property type="term" value="F:oligosaccharide binding"/>
    <property type="evidence" value="ECO:0007669"/>
    <property type="project" value="TreeGrafter"/>
</dbReference>